<reference evidence="2 3" key="1">
    <citation type="submission" date="2023-10" db="EMBL/GenBank/DDBJ databases">
        <title>Virgibacillus soli CC-YMP-6 genome.</title>
        <authorList>
            <person name="Miliotis G."/>
            <person name="Sengupta P."/>
            <person name="Hameed A."/>
            <person name="Chuvochina M."/>
            <person name="Mcdonagh F."/>
            <person name="Simpson A.C."/>
            <person name="Singh N.K."/>
            <person name="Rekha P.D."/>
            <person name="Raman K."/>
            <person name="Hugenholtz P."/>
            <person name="Venkateswaran K."/>
        </authorList>
    </citation>
    <scope>NUCLEOTIDE SEQUENCE [LARGE SCALE GENOMIC DNA]</scope>
    <source>
        <strain evidence="2 3">CC-YMP-6</strain>
    </source>
</reference>
<comment type="caution">
    <text evidence="2">The sequence shown here is derived from an EMBL/GenBank/DDBJ whole genome shotgun (WGS) entry which is preliminary data.</text>
</comment>
<keyword evidence="1" id="KW-0472">Membrane</keyword>
<keyword evidence="3" id="KW-1185">Reference proteome</keyword>
<protein>
    <recommendedName>
        <fullName evidence="4">SHOCT domain-containing protein</fullName>
    </recommendedName>
</protein>
<organism evidence="2 3">
    <name type="scientific">Paracerasibacillus soli</name>
    <dbReference type="NCBI Taxonomy" id="480284"/>
    <lineage>
        <taxon>Bacteria</taxon>
        <taxon>Bacillati</taxon>
        <taxon>Bacillota</taxon>
        <taxon>Bacilli</taxon>
        <taxon>Bacillales</taxon>
        <taxon>Bacillaceae</taxon>
        <taxon>Paracerasibacillus</taxon>
    </lineage>
</organism>
<keyword evidence="1" id="KW-1133">Transmembrane helix</keyword>
<evidence type="ECO:0008006" key="4">
    <source>
        <dbReference type="Google" id="ProtNLM"/>
    </source>
</evidence>
<dbReference type="Proteomes" id="UP001275315">
    <property type="component" value="Unassembled WGS sequence"/>
</dbReference>
<name>A0ABU5CVG9_9BACI</name>
<gene>
    <name evidence="2" type="ORF">RWD45_19740</name>
</gene>
<proteinExistence type="predicted"/>
<dbReference type="RefSeq" id="WP_320381247.1">
    <property type="nucleotide sequence ID" value="NZ_JAWDIQ010000003.1"/>
</dbReference>
<sequence length="65" mass="7802">MLHNDSGFFGIVWLLMIGISVLAVFIIIRRDKKRKQLKAIEIKDRYDKGEINQEEYKRLIAKIYY</sequence>
<dbReference type="EMBL" id="JAWDIQ010000003">
    <property type="protein sequence ID" value="MDY0410372.1"/>
    <property type="molecule type" value="Genomic_DNA"/>
</dbReference>
<evidence type="ECO:0000313" key="3">
    <source>
        <dbReference type="Proteomes" id="UP001275315"/>
    </source>
</evidence>
<feature type="transmembrane region" description="Helical" evidence="1">
    <location>
        <begin position="6"/>
        <end position="28"/>
    </location>
</feature>
<evidence type="ECO:0000313" key="2">
    <source>
        <dbReference type="EMBL" id="MDY0410372.1"/>
    </source>
</evidence>
<evidence type="ECO:0000256" key="1">
    <source>
        <dbReference type="SAM" id="Phobius"/>
    </source>
</evidence>
<accession>A0ABU5CVG9</accession>
<keyword evidence="1" id="KW-0812">Transmembrane</keyword>